<dbReference type="InterPro" id="IPR053376">
    <property type="entry name" value="Serine_acetyltransferase"/>
</dbReference>
<evidence type="ECO:0000256" key="3">
    <source>
        <dbReference type="ARBA" id="ARBA00022605"/>
    </source>
</evidence>
<feature type="domain" description="Serine acetyltransferase N-terminal" evidence="6">
    <location>
        <begin position="74"/>
        <end position="143"/>
    </location>
</feature>
<evidence type="ECO:0000256" key="5">
    <source>
        <dbReference type="ARBA" id="ARBA00023315"/>
    </source>
</evidence>
<evidence type="ECO:0000313" key="7">
    <source>
        <dbReference type="EMBL" id="BCK79163.1"/>
    </source>
</evidence>
<dbReference type="GO" id="GO:0006535">
    <property type="term" value="P:cysteine biosynthetic process from serine"/>
    <property type="evidence" value="ECO:0007669"/>
    <property type="project" value="InterPro"/>
</dbReference>
<name>A0A810Q301_9FIRM</name>
<evidence type="ECO:0000256" key="4">
    <source>
        <dbReference type="ARBA" id="ARBA00022679"/>
    </source>
</evidence>
<gene>
    <name evidence="7" type="ORF">MM35RIKEN_13550</name>
</gene>
<dbReference type="GO" id="GO:0009001">
    <property type="term" value="F:serine O-acetyltransferase activity"/>
    <property type="evidence" value="ECO:0007669"/>
    <property type="project" value="InterPro"/>
</dbReference>
<dbReference type="AlphaFoldDB" id="A0A810Q301"/>
<dbReference type="SUPFAM" id="SSF51161">
    <property type="entry name" value="Trimeric LpxA-like enzymes"/>
    <property type="match status" value="1"/>
</dbReference>
<dbReference type="InterPro" id="IPR010493">
    <property type="entry name" value="Ser_AcTrfase_N"/>
</dbReference>
<evidence type="ECO:0000256" key="2">
    <source>
        <dbReference type="ARBA" id="ARBA00018522"/>
    </source>
</evidence>
<keyword evidence="8" id="KW-1185">Reference proteome</keyword>
<reference evidence="7" key="1">
    <citation type="submission" date="2020-09" db="EMBL/GenBank/DDBJ databases">
        <title>New species isolated from human feces.</title>
        <authorList>
            <person name="Kitahara M."/>
            <person name="Shigeno Y."/>
            <person name="Shime M."/>
            <person name="Matsumoto Y."/>
            <person name="Nakamura S."/>
            <person name="Motooka D."/>
            <person name="Fukuoka S."/>
            <person name="Nishikawa H."/>
            <person name="Benno Y."/>
        </authorList>
    </citation>
    <scope>NUCLEOTIDE SEQUENCE</scope>
    <source>
        <strain evidence="7">MM35</strain>
    </source>
</reference>
<dbReference type="CDD" id="cd03354">
    <property type="entry name" value="LbH_SAT"/>
    <property type="match status" value="1"/>
</dbReference>
<proteinExistence type="predicted"/>
<dbReference type="EMBL" id="AP023415">
    <property type="protein sequence ID" value="BCK79163.1"/>
    <property type="molecule type" value="Genomic_DNA"/>
</dbReference>
<dbReference type="UniPathway" id="UPA00136">
    <property type="reaction ID" value="UER00199"/>
</dbReference>
<dbReference type="Proteomes" id="UP000681343">
    <property type="component" value="Chromosome"/>
</dbReference>
<dbReference type="InterPro" id="IPR042122">
    <property type="entry name" value="Ser_AcTrfase_N_sf"/>
</dbReference>
<dbReference type="NCBIfam" id="NF041874">
    <property type="entry name" value="EPS_EpsC"/>
    <property type="match status" value="1"/>
</dbReference>
<accession>A0A810Q301</accession>
<dbReference type="PANTHER" id="PTHR42811">
    <property type="entry name" value="SERINE ACETYLTRANSFERASE"/>
    <property type="match status" value="1"/>
</dbReference>
<evidence type="ECO:0000259" key="6">
    <source>
        <dbReference type="Pfam" id="PF06426"/>
    </source>
</evidence>
<dbReference type="InterPro" id="IPR011004">
    <property type="entry name" value="Trimer_LpxA-like_sf"/>
</dbReference>
<organism evidence="7 8">
    <name type="scientific">Vescimonas fastidiosa</name>
    <dbReference type="NCBI Taxonomy" id="2714353"/>
    <lineage>
        <taxon>Bacteria</taxon>
        <taxon>Bacillati</taxon>
        <taxon>Bacillota</taxon>
        <taxon>Clostridia</taxon>
        <taxon>Eubacteriales</taxon>
        <taxon>Oscillospiraceae</taxon>
        <taxon>Vescimonas</taxon>
    </lineage>
</organism>
<comment type="pathway">
    <text evidence="1">Amino-acid biosynthesis; L-cysteine biosynthesis; L-cysteine from L-serine: step 1/2.</text>
</comment>
<dbReference type="Gene3D" id="1.10.3130.10">
    <property type="entry name" value="serine acetyltransferase, domain 1"/>
    <property type="match status" value="1"/>
</dbReference>
<keyword evidence="4" id="KW-0808">Transferase</keyword>
<protein>
    <recommendedName>
        <fullName evidence="2">Serine acetyltransferase</fullName>
    </recommendedName>
</protein>
<evidence type="ECO:0000313" key="8">
    <source>
        <dbReference type="Proteomes" id="UP000681343"/>
    </source>
</evidence>
<keyword evidence="5" id="KW-0012">Acyltransferase</keyword>
<sequence length="292" mass="32131">MMSENHICAAAKAMAQTYTTASVPLYGKKLRLPDRQAVILLIKDIRRLIFPAYYGEAALMSLAPEDYAALLLERIEKQLFSQIALALPEEQELQAQELAAEMVTRLPKIAQKVQLDLEATFDGDPAAGSREEILFSYPGLFAILVYRVAHELYQMKVPILPRMMSEYAHSHTGIDIHPGAQIGDYFFIDHGTGIVVGETTVIGDRVKLYQGVTLGALSPRDGHHSRPGKRHPTVEDDVTIYSGASILGGETVIGRGSVVGGNAFLTGSVQEDTRVVIHAPETVFKHRNEEHK</sequence>
<dbReference type="RefSeq" id="WP_212820428.1">
    <property type="nucleotide sequence ID" value="NZ_AP023415.1"/>
</dbReference>
<dbReference type="Pfam" id="PF06426">
    <property type="entry name" value="SATase_N"/>
    <property type="match status" value="1"/>
</dbReference>
<dbReference type="Gene3D" id="2.160.10.10">
    <property type="entry name" value="Hexapeptide repeat proteins"/>
    <property type="match status" value="1"/>
</dbReference>
<dbReference type="InterPro" id="IPR045304">
    <property type="entry name" value="LbH_SAT"/>
</dbReference>
<dbReference type="KEGG" id="vfa:MM35RIKEN_13550"/>
<dbReference type="GO" id="GO:0005737">
    <property type="term" value="C:cytoplasm"/>
    <property type="evidence" value="ECO:0007669"/>
    <property type="project" value="InterPro"/>
</dbReference>
<keyword evidence="3" id="KW-0028">Amino-acid biosynthesis</keyword>
<evidence type="ECO:0000256" key="1">
    <source>
        <dbReference type="ARBA" id="ARBA00004876"/>
    </source>
</evidence>